<sequence length="77" mass="8493">MSEQESEIEDTGSIVGGLITWVLVAIVFAVITGSGVSWGPWALAGWVALLALDFIQAWLRQTKLYVRILSEVWSLPF</sequence>
<evidence type="ECO:0000256" key="1">
    <source>
        <dbReference type="SAM" id="Phobius"/>
    </source>
</evidence>
<feature type="transmembrane region" description="Helical" evidence="1">
    <location>
        <begin position="38"/>
        <end position="59"/>
    </location>
</feature>
<keyword evidence="1" id="KW-1133">Transmembrane helix</keyword>
<reference evidence="3" key="1">
    <citation type="journal article" date="2019" name="Int. J. Syst. Evol. Microbiol.">
        <title>The Global Catalogue of Microorganisms (GCM) 10K type strain sequencing project: providing services to taxonomists for standard genome sequencing and annotation.</title>
        <authorList>
            <consortium name="The Broad Institute Genomics Platform"/>
            <consortium name="The Broad Institute Genome Sequencing Center for Infectious Disease"/>
            <person name="Wu L."/>
            <person name="Ma J."/>
        </authorList>
    </citation>
    <scope>NUCLEOTIDE SEQUENCE [LARGE SCALE GENOMIC DNA]</scope>
    <source>
        <strain evidence="3">CGMCC 1.15304</strain>
    </source>
</reference>
<feature type="transmembrane region" description="Helical" evidence="1">
    <location>
        <begin position="12"/>
        <end position="32"/>
    </location>
</feature>
<name>A0ABV8UDJ7_9PROT</name>
<dbReference type="Proteomes" id="UP001595776">
    <property type="component" value="Unassembled WGS sequence"/>
</dbReference>
<gene>
    <name evidence="2" type="ORF">ACFO5Q_11860</name>
</gene>
<keyword evidence="1" id="KW-0812">Transmembrane</keyword>
<dbReference type="EMBL" id="JBHSCR010000013">
    <property type="protein sequence ID" value="MFC4348538.1"/>
    <property type="molecule type" value="Genomic_DNA"/>
</dbReference>
<evidence type="ECO:0000313" key="2">
    <source>
        <dbReference type="EMBL" id="MFC4348538.1"/>
    </source>
</evidence>
<keyword evidence="1" id="KW-0472">Membrane</keyword>
<accession>A0ABV8UDJ7</accession>
<keyword evidence="3" id="KW-1185">Reference proteome</keyword>
<protein>
    <submittedName>
        <fullName evidence="2">Uncharacterized protein</fullName>
    </submittedName>
</protein>
<dbReference type="RefSeq" id="WP_068148795.1">
    <property type="nucleotide sequence ID" value="NZ_JBHSCR010000013.1"/>
</dbReference>
<evidence type="ECO:0000313" key="3">
    <source>
        <dbReference type="Proteomes" id="UP001595776"/>
    </source>
</evidence>
<comment type="caution">
    <text evidence="2">The sequence shown here is derived from an EMBL/GenBank/DDBJ whole genome shotgun (WGS) entry which is preliminary data.</text>
</comment>
<proteinExistence type="predicted"/>
<organism evidence="2 3">
    <name type="scientific">Kordiimonas lipolytica</name>
    <dbReference type="NCBI Taxonomy" id="1662421"/>
    <lineage>
        <taxon>Bacteria</taxon>
        <taxon>Pseudomonadati</taxon>
        <taxon>Pseudomonadota</taxon>
        <taxon>Alphaproteobacteria</taxon>
        <taxon>Kordiimonadales</taxon>
        <taxon>Kordiimonadaceae</taxon>
        <taxon>Kordiimonas</taxon>
    </lineage>
</organism>